<evidence type="ECO:0000313" key="2">
    <source>
        <dbReference type="EMBL" id="KAJ8962104.1"/>
    </source>
</evidence>
<accession>A0AAV8ZCJ3</accession>
<dbReference type="PANTHER" id="PTHR47272">
    <property type="entry name" value="DDE_TNP_1_7 DOMAIN-CONTAINING PROTEIN"/>
    <property type="match status" value="1"/>
</dbReference>
<sequence>MTFSEKESDLGSGGKVVIQLCRTLPNPQNTIIYFDNWFTSMELICLLKNEFGINSLGTIRSNRSRGCTLEQDKAILKRGRGSYDYKVDNKKGIAVVKWADAKCVTLASSYVSYCPVTQLIQGYGRDIEKRCLTTTTSNTETSAIVCHKTFVTPEIAETQLLERGPKAIFKYTRNQQSSIVSRPVMRGADGSVCENDRDAAEVFAKNFSDVYTIEPPGPLPTLSSPRTHSTLEEIKCTEESVLYELSHLSTDSSPGPDCVTAFVLKSCRHPLLKPLLNIIQTSFESSVVPTVWLFTLVTSIYKSGDKLDPTNYRPISRLNLCQTEADLLNSDLAAVTEWSRTWLIPLNEEKCSVLHLGSNNPESPYHFPDNQRVHPVATQRDLSIIIKRDLSRSEQAASVVKRANSASYILGKSFQARDSELWIRLFKSYVRPLLEYGTVVWSPNLIKDIKLIESEKLVPRLYQDKTEQELEVTGHYIIKLKAIQKSPSTLWS</sequence>
<protein>
    <recommendedName>
        <fullName evidence="1">PiggyBac transposable element-derived protein domain-containing protein</fullName>
    </recommendedName>
</protein>
<comment type="caution">
    <text evidence="2">The sequence shown here is derived from an EMBL/GenBank/DDBJ whole genome shotgun (WGS) entry which is preliminary data.</text>
</comment>
<proteinExistence type="predicted"/>
<reference evidence="2" key="1">
    <citation type="journal article" date="2023" name="Insect Mol. Biol.">
        <title>Genome sequencing provides insights into the evolution of gene families encoding plant cell wall-degrading enzymes in longhorned beetles.</title>
        <authorList>
            <person name="Shin N.R."/>
            <person name="Okamura Y."/>
            <person name="Kirsch R."/>
            <person name="Pauchet Y."/>
        </authorList>
    </citation>
    <scope>NUCLEOTIDE SEQUENCE</scope>
    <source>
        <strain evidence="2">AMC_N1</strain>
    </source>
</reference>
<dbReference type="Proteomes" id="UP001162162">
    <property type="component" value="Unassembled WGS sequence"/>
</dbReference>
<dbReference type="EMBL" id="JAPWTK010000003">
    <property type="protein sequence ID" value="KAJ8962104.1"/>
    <property type="molecule type" value="Genomic_DNA"/>
</dbReference>
<dbReference type="Pfam" id="PF13843">
    <property type="entry name" value="DDE_Tnp_1_7"/>
    <property type="match status" value="1"/>
</dbReference>
<name>A0AAV8ZCJ3_9CUCU</name>
<evidence type="ECO:0000313" key="3">
    <source>
        <dbReference type="Proteomes" id="UP001162162"/>
    </source>
</evidence>
<gene>
    <name evidence="2" type="ORF">NQ318_018058</name>
</gene>
<dbReference type="PRINTS" id="PR01345">
    <property type="entry name" value="CERVTRCPTASE"/>
</dbReference>
<dbReference type="PANTHER" id="PTHR47272:SF1">
    <property type="entry name" value="PIGGYBAC TRANSPOSABLE ELEMENT-DERIVED PROTEIN 3-LIKE"/>
    <property type="match status" value="1"/>
</dbReference>
<dbReference type="AlphaFoldDB" id="A0AAV8ZCJ3"/>
<evidence type="ECO:0000259" key="1">
    <source>
        <dbReference type="Pfam" id="PF13843"/>
    </source>
</evidence>
<organism evidence="2 3">
    <name type="scientific">Aromia moschata</name>
    <dbReference type="NCBI Taxonomy" id="1265417"/>
    <lineage>
        <taxon>Eukaryota</taxon>
        <taxon>Metazoa</taxon>
        <taxon>Ecdysozoa</taxon>
        <taxon>Arthropoda</taxon>
        <taxon>Hexapoda</taxon>
        <taxon>Insecta</taxon>
        <taxon>Pterygota</taxon>
        <taxon>Neoptera</taxon>
        <taxon>Endopterygota</taxon>
        <taxon>Coleoptera</taxon>
        <taxon>Polyphaga</taxon>
        <taxon>Cucujiformia</taxon>
        <taxon>Chrysomeloidea</taxon>
        <taxon>Cerambycidae</taxon>
        <taxon>Cerambycinae</taxon>
        <taxon>Callichromatini</taxon>
        <taxon>Aromia</taxon>
    </lineage>
</organism>
<keyword evidence="3" id="KW-1185">Reference proteome</keyword>
<feature type="domain" description="PiggyBac transposable element-derived protein" evidence="1">
    <location>
        <begin position="6"/>
        <end position="117"/>
    </location>
</feature>
<dbReference type="InterPro" id="IPR029526">
    <property type="entry name" value="PGBD"/>
</dbReference>